<evidence type="ECO:0000313" key="9">
    <source>
        <dbReference type="Proteomes" id="UP000663848"/>
    </source>
</evidence>
<dbReference type="Gene3D" id="3.30.40.10">
    <property type="entry name" value="Zinc/RING finger domain, C3HC4 (zinc finger)"/>
    <property type="match status" value="1"/>
</dbReference>
<protein>
    <recommendedName>
        <fullName evidence="7">RING-type domain-containing protein</fullName>
    </recommendedName>
</protein>
<dbReference type="InterPro" id="IPR051507">
    <property type="entry name" value="PcG_RING_finger"/>
</dbReference>
<comment type="caution">
    <text evidence="8">The sequence shown here is derived from an EMBL/GenBank/DDBJ whole genome shotgun (WGS) entry which is preliminary data.</text>
</comment>
<dbReference type="PROSITE" id="PS00518">
    <property type="entry name" value="ZF_RING_1"/>
    <property type="match status" value="1"/>
</dbReference>
<dbReference type="InterPro" id="IPR017907">
    <property type="entry name" value="Znf_RING_CS"/>
</dbReference>
<organism evidence="8 9">
    <name type="scientific">Rotaria socialis</name>
    <dbReference type="NCBI Taxonomy" id="392032"/>
    <lineage>
        <taxon>Eukaryota</taxon>
        <taxon>Metazoa</taxon>
        <taxon>Spiralia</taxon>
        <taxon>Gnathifera</taxon>
        <taxon>Rotifera</taxon>
        <taxon>Eurotatoria</taxon>
        <taxon>Bdelloidea</taxon>
        <taxon>Philodinida</taxon>
        <taxon>Philodinidae</taxon>
        <taxon>Rotaria</taxon>
    </lineage>
</organism>
<evidence type="ECO:0000259" key="7">
    <source>
        <dbReference type="PROSITE" id="PS50089"/>
    </source>
</evidence>
<evidence type="ECO:0000256" key="1">
    <source>
        <dbReference type="ARBA" id="ARBA00004123"/>
    </source>
</evidence>
<keyword evidence="5" id="KW-0539">Nucleus</keyword>
<evidence type="ECO:0000256" key="5">
    <source>
        <dbReference type="ARBA" id="ARBA00023242"/>
    </source>
</evidence>
<feature type="domain" description="RING-type" evidence="7">
    <location>
        <begin position="17"/>
        <end position="58"/>
    </location>
</feature>
<dbReference type="EMBL" id="CAJOBR010032393">
    <property type="protein sequence ID" value="CAF4999037.1"/>
    <property type="molecule type" value="Genomic_DNA"/>
</dbReference>
<keyword evidence="3 6" id="KW-0863">Zinc-finger</keyword>
<reference evidence="8" key="1">
    <citation type="submission" date="2021-02" db="EMBL/GenBank/DDBJ databases">
        <authorList>
            <person name="Nowell W R."/>
        </authorList>
    </citation>
    <scope>NUCLEOTIDE SEQUENCE</scope>
</reference>
<dbReference type="InterPro" id="IPR001841">
    <property type="entry name" value="Znf_RING"/>
</dbReference>
<keyword evidence="4" id="KW-0862">Zinc</keyword>
<gene>
    <name evidence="8" type="ORF">QYT958_LOCUS37919</name>
</gene>
<feature type="non-terminal residue" evidence="8">
    <location>
        <position position="1"/>
    </location>
</feature>
<accession>A0A822A7F0</accession>
<dbReference type="SMART" id="SM00184">
    <property type="entry name" value="RING"/>
    <property type="match status" value="1"/>
</dbReference>
<evidence type="ECO:0000256" key="2">
    <source>
        <dbReference type="ARBA" id="ARBA00022723"/>
    </source>
</evidence>
<dbReference type="InterPro" id="IPR018957">
    <property type="entry name" value="Znf_C3HC4_RING-type"/>
</dbReference>
<evidence type="ECO:0000256" key="6">
    <source>
        <dbReference type="PROSITE-ProRule" id="PRU00175"/>
    </source>
</evidence>
<dbReference type="GO" id="GO:0008270">
    <property type="term" value="F:zinc ion binding"/>
    <property type="evidence" value="ECO:0007669"/>
    <property type="project" value="UniProtKB-KW"/>
</dbReference>
<dbReference type="Pfam" id="PF00097">
    <property type="entry name" value="zf-C3HC4"/>
    <property type="match status" value="1"/>
</dbReference>
<dbReference type="SUPFAM" id="SSF57850">
    <property type="entry name" value="RING/U-box"/>
    <property type="match status" value="1"/>
</dbReference>
<dbReference type="AlphaFoldDB" id="A0A822A7F0"/>
<keyword evidence="2" id="KW-0479">Metal-binding</keyword>
<dbReference type="PROSITE" id="PS50089">
    <property type="entry name" value="ZF_RING_2"/>
    <property type="match status" value="1"/>
</dbReference>
<dbReference type="Proteomes" id="UP000663848">
    <property type="component" value="Unassembled WGS sequence"/>
</dbReference>
<dbReference type="GO" id="GO:0005634">
    <property type="term" value="C:nucleus"/>
    <property type="evidence" value="ECO:0007669"/>
    <property type="project" value="UniProtKB-SubCell"/>
</dbReference>
<comment type="subcellular location">
    <subcellularLocation>
        <location evidence="1">Nucleus</location>
    </subcellularLocation>
</comment>
<name>A0A822A7F0_9BILA</name>
<evidence type="ECO:0000313" key="8">
    <source>
        <dbReference type="EMBL" id="CAF4999037.1"/>
    </source>
</evidence>
<sequence>MSKVVVDSFLVNSLFKCSLCHGLIRSPTVINECLHRFCKVCITNHFEKNNNDKCPTCQTSIANPMDTL</sequence>
<proteinExistence type="predicted"/>
<evidence type="ECO:0000256" key="3">
    <source>
        <dbReference type="ARBA" id="ARBA00022771"/>
    </source>
</evidence>
<dbReference type="PANTHER" id="PTHR45893">
    <property type="entry name" value="POLYCOMB GROUP RING FINGER PROTEIN"/>
    <property type="match status" value="1"/>
</dbReference>
<dbReference type="InterPro" id="IPR013083">
    <property type="entry name" value="Znf_RING/FYVE/PHD"/>
</dbReference>
<evidence type="ECO:0000256" key="4">
    <source>
        <dbReference type="ARBA" id="ARBA00022833"/>
    </source>
</evidence>